<evidence type="ECO:0000313" key="3">
    <source>
        <dbReference type="EMBL" id="KAK4112798.1"/>
    </source>
</evidence>
<dbReference type="GeneID" id="89940913"/>
<evidence type="ECO:0000256" key="1">
    <source>
        <dbReference type="SAM" id="MobiDB-lite"/>
    </source>
</evidence>
<sequence length="356" mass="40462">MPSKRPSDGWAGFNGLEPGPGSRHDRIRTVLSTINLQRLEEVARLAPFSDEVYWIAKIQHVHVNSSEADENRMDLLSEIATMRTVRARTSIPVPQVFAHDVSASNEVRYPYVLMEYMDGRVLKSPIASAVPSEFLSKVAKQLAEVLFELHGLAFDKFGQLWCGESCDEPPEIIPDSDFNAHTSLEWFYRERQSENAQILILQPQDPGWRTACWVLKIAVPHIIMEPRLHGPFPICHVDLHFGNLLFDDDYNLKGVIDWDRAQTVPIERFVTSQEFMTFPSGSEEVNNKILTLRSLVREHLRHLEETRSPEGKLPTPLLSQVSGPTLLVGRLVAGLIYGDHVSWEQLVRVYGTLDLY</sequence>
<feature type="region of interest" description="Disordered" evidence="1">
    <location>
        <begin position="1"/>
        <end position="24"/>
    </location>
</feature>
<dbReference type="Gene3D" id="3.90.1200.10">
    <property type="match status" value="1"/>
</dbReference>
<gene>
    <name evidence="3" type="ORF">N656DRAFT_789436</name>
</gene>
<dbReference type="InterPro" id="IPR002575">
    <property type="entry name" value="Aminoglycoside_PTrfase"/>
</dbReference>
<dbReference type="InterPro" id="IPR011009">
    <property type="entry name" value="Kinase-like_dom_sf"/>
</dbReference>
<reference evidence="3" key="1">
    <citation type="journal article" date="2023" name="Mol. Phylogenet. Evol.">
        <title>Genome-scale phylogeny and comparative genomics of the fungal order Sordariales.</title>
        <authorList>
            <person name="Hensen N."/>
            <person name="Bonometti L."/>
            <person name="Westerberg I."/>
            <person name="Brannstrom I.O."/>
            <person name="Guillou S."/>
            <person name="Cros-Aarteil S."/>
            <person name="Calhoun S."/>
            <person name="Haridas S."/>
            <person name="Kuo A."/>
            <person name="Mondo S."/>
            <person name="Pangilinan J."/>
            <person name="Riley R."/>
            <person name="LaButti K."/>
            <person name="Andreopoulos B."/>
            <person name="Lipzen A."/>
            <person name="Chen C."/>
            <person name="Yan M."/>
            <person name="Daum C."/>
            <person name="Ng V."/>
            <person name="Clum A."/>
            <person name="Steindorff A."/>
            <person name="Ohm R.A."/>
            <person name="Martin F."/>
            <person name="Silar P."/>
            <person name="Natvig D.O."/>
            <person name="Lalanne C."/>
            <person name="Gautier V."/>
            <person name="Ament-Velasquez S.L."/>
            <person name="Kruys A."/>
            <person name="Hutchinson M.I."/>
            <person name="Powell A.J."/>
            <person name="Barry K."/>
            <person name="Miller A.N."/>
            <person name="Grigoriev I.V."/>
            <person name="Debuchy R."/>
            <person name="Gladieux P."/>
            <person name="Hiltunen Thoren M."/>
            <person name="Johannesson H."/>
        </authorList>
    </citation>
    <scope>NUCLEOTIDE SEQUENCE</scope>
    <source>
        <strain evidence="3">CBS 508.74</strain>
    </source>
</reference>
<reference evidence="3" key="2">
    <citation type="submission" date="2023-05" db="EMBL/GenBank/DDBJ databases">
        <authorList>
            <consortium name="Lawrence Berkeley National Laboratory"/>
            <person name="Steindorff A."/>
            <person name="Hensen N."/>
            <person name="Bonometti L."/>
            <person name="Westerberg I."/>
            <person name="Brannstrom I.O."/>
            <person name="Guillou S."/>
            <person name="Cros-Aarteil S."/>
            <person name="Calhoun S."/>
            <person name="Haridas S."/>
            <person name="Kuo A."/>
            <person name="Mondo S."/>
            <person name="Pangilinan J."/>
            <person name="Riley R."/>
            <person name="Labutti K."/>
            <person name="Andreopoulos B."/>
            <person name="Lipzen A."/>
            <person name="Chen C."/>
            <person name="Yanf M."/>
            <person name="Daum C."/>
            <person name="Ng V."/>
            <person name="Clum A."/>
            <person name="Ohm R."/>
            <person name="Martin F."/>
            <person name="Silar P."/>
            <person name="Natvig D."/>
            <person name="Lalanne C."/>
            <person name="Gautier V."/>
            <person name="Ament-Velasquez S.L."/>
            <person name="Kruys A."/>
            <person name="Hutchinson M.I."/>
            <person name="Powell A.J."/>
            <person name="Barry K."/>
            <person name="Miller A.N."/>
            <person name="Grigoriev I.V."/>
            <person name="Debuchy R."/>
            <person name="Gladieux P."/>
            <person name="Thoren M.H."/>
            <person name="Johannesson H."/>
        </authorList>
    </citation>
    <scope>NUCLEOTIDE SEQUENCE</scope>
    <source>
        <strain evidence="3">CBS 508.74</strain>
    </source>
</reference>
<dbReference type="AlphaFoldDB" id="A0AAN6TE97"/>
<keyword evidence="4" id="KW-1185">Reference proteome</keyword>
<dbReference type="InterPro" id="IPR051678">
    <property type="entry name" value="AGP_Transferase"/>
</dbReference>
<dbReference type="SUPFAM" id="SSF56112">
    <property type="entry name" value="Protein kinase-like (PK-like)"/>
    <property type="match status" value="1"/>
</dbReference>
<dbReference type="EMBL" id="MU853341">
    <property type="protein sequence ID" value="KAK4112798.1"/>
    <property type="molecule type" value="Genomic_DNA"/>
</dbReference>
<dbReference type="Proteomes" id="UP001302812">
    <property type="component" value="Unassembled WGS sequence"/>
</dbReference>
<accession>A0AAN6TE97</accession>
<protein>
    <recommendedName>
        <fullName evidence="2">Aminoglycoside phosphotransferase domain-containing protein</fullName>
    </recommendedName>
</protein>
<dbReference type="Pfam" id="PF01636">
    <property type="entry name" value="APH"/>
    <property type="match status" value="1"/>
</dbReference>
<dbReference type="RefSeq" id="XP_064670368.1">
    <property type="nucleotide sequence ID" value="XM_064816788.1"/>
</dbReference>
<evidence type="ECO:0000259" key="2">
    <source>
        <dbReference type="Pfam" id="PF01636"/>
    </source>
</evidence>
<comment type="caution">
    <text evidence="3">The sequence shown here is derived from an EMBL/GenBank/DDBJ whole genome shotgun (WGS) entry which is preliminary data.</text>
</comment>
<organism evidence="3 4">
    <name type="scientific">Canariomyces notabilis</name>
    <dbReference type="NCBI Taxonomy" id="2074819"/>
    <lineage>
        <taxon>Eukaryota</taxon>
        <taxon>Fungi</taxon>
        <taxon>Dikarya</taxon>
        <taxon>Ascomycota</taxon>
        <taxon>Pezizomycotina</taxon>
        <taxon>Sordariomycetes</taxon>
        <taxon>Sordariomycetidae</taxon>
        <taxon>Sordariales</taxon>
        <taxon>Chaetomiaceae</taxon>
        <taxon>Canariomyces</taxon>
    </lineage>
</organism>
<name>A0AAN6TE97_9PEZI</name>
<dbReference type="PANTHER" id="PTHR21310:SF15">
    <property type="entry name" value="AMINOGLYCOSIDE PHOSPHOTRANSFERASE DOMAIN-CONTAINING PROTEIN"/>
    <property type="match status" value="1"/>
</dbReference>
<proteinExistence type="predicted"/>
<evidence type="ECO:0000313" key="4">
    <source>
        <dbReference type="Proteomes" id="UP001302812"/>
    </source>
</evidence>
<feature type="domain" description="Aminoglycoside phosphotransferase" evidence="2">
    <location>
        <begin position="68"/>
        <end position="262"/>
    </location>
</feature>
<dbReference type="PANTHER" id="PTHR21310">
    <property type="entry name" value="AMINOGLYCOSIDE PHOSPHOTRANSFERASE-RELATED-RELATED"/>
    <property type="match status" value="1"/>
</dbReference>